<accession>A0ABT0N3Q1</accession>
<comment type="caution">
    <text evidence="1">The sequence shown here is derived from an EMBL/GenBank/DDBJ whole genome shotgun (WGS) entry which is preliminary data.</text>
</comment>
<organism evidence="1 2">
    <name type="scientific">Shewanella corallii</name>
    <dbReference type="NCBI Taxonomy" id="560080"/>
    <lineage>
        <taxon>Bacteria</taxon>
        <taxon>Pseudomonadati</taxon>
        <taxon>Pseudomonadota</taxon>
        <taxon>Gammaproteobacteria</taxon>
        <taxon>Alteromonadales</taxon>
        <taxon>Shewanellaceae</taxon>
        <taxon>Shewanella</taxon>
    </lineage>
</organism>
<evidence type="ECO:0000313" key="2">
    <source>
        <dbReference type="Proteomes" id="UP001202831"/>
    </source>
</evidence>
<dbReference type="RefSeq" id="WP_249247871.1">
    <property type="nucleotide sequence ID" value="NZ_JAKIKT010000001.1"/>
</dbReference>
<protein>
    <submittedName>
        <fullName evidence="1">Uncharacterized protein</fullName>
    </submittedName>
</protein>
<dbReference type="EMBL" id="JAKIKT010000001">
    <property type="protein sequence ID" value="MCL2913083.1"/>
    <property type="molecule type" value="Genomic_DNA"/>
</dbReference>
<keyword evidence="2" id="KW-1185">Reference proteome</keyword>
<gene>
    <name evidence="1" type="ORF">L2725_04695</name>
</gene>
<sequence length="160" mass="18047">MDPLSQLFAAYMQMITSSITDHYTDALNTNITSQSINYQGTNIRFQHFLWKVKPETVCIDLKQQATQYSHCTQQAKAMFTEICSELSGKRHLSAKAQSLTRMYCNASASYQPMIASIGEPKPITATQMQEKECNRLILKAMQDNSPEVAAQKEKVCALVR</sequence>
<evidence type="ECO:0000313" key="1">
    <source>
        <dbReference type="EMBL" id="MCL2913083.1"/>
    </source>
</evidence>
<reference evidence="1 2" key="1">
    <citation type="submission" date="2022-01" db="EMBL/GenBank/DDBJ databases">
        <title>Whole genome-based taxonomy of the Shewanellaceae.</title>
        <authorList>
            <person name="Martin-Rodriguez A.J."/>
        </authorList>
    </citation>
    <scope>NUCLEOTIDE SEQUENCE [LARGE SCALE GENOMIC DNA]</scope>
    <source>
        <strain evidence="1 2">DSM 21332</strain>
    </source>
</reference>
<dbReference type="Proteomes" id="UP001202831">
    <property type="component" value="Unassembled WGS sequence"/>
</dbReference>
<proteinExistence type="predicted"/>
<name>A0ABT0N3Q1_9GAMM</name>